<dbReference type="PANTHER" id="PTHR43304:SF1">
    <property type="entry name" value="PAC DOMAIN-CONTAINING PROTEIN"/>
    <property type="match status" value="1"/>
</dbReference>
<dbReference type="EC" id="2.7.13.3" evidence="2"/>
<dbReference type="PROSITE" id="PS50109">
    <property type="entry name" value="HIS_KIN"/>
    <property type="match status" value="1"/>
</dbReference>
<dbReference type="InterPro" id="IPR013655">
    <property type="entry name" value="PAS_fold_3"/>
</dbReference>
<evidence type="ECO:0000256" key="1">
    <source>
        <dbReference type="ARBA" id="ARBA00000085"/>
    </source>
</evidence>
<dbReference type="InterPro" id="IPR001610">
    <property type="entry name" value="PAC"/>
</dbReference>
<feature type="domain" description="PAC" evidence="9">
    <location>
        <begin position="190"/>
        <end position="242"/>
    </location>
</feature>
<dbReference type="HOGENOM" id="CLU_430717_0_0_0"/>
<keyword evidence="3" id="KW-0597">Phosphoprotein</keyword>
<dbReference type="Gene3D" id="1.10.287.130">
    <property type="match status" value="1"/>
</dbReference>
<dbReference type="InterPro" id="IPR035965">
    <property type="entry name" value="PAS-like_dom_sf"/>
</dbReference>
<dbReference type="InParanoid" id="E6W4A4"/>
<evidence type="ECO:0000259" key="7">
    <source>
        <dbReference type="PROSITE" id="PS50109"/>
    </source>
</evidence>
<dbReference type="InterPro" id="IPR003594">
    <property type="entry name" value="HATPase_dom"/>
</dbReference>
<keyword evidence="4" id="KW-0808">Transferase</keyword>
<dbReference type="eggNOG" id="COG4191">
    <property type="taxonomic scope" value="Bacteria"/>
</dbReference>
<dbReference type="PRINTS" id="PR00344">
    <property type="entry name" value="BCTRLSENSOR"/>
</dbReference>
<dbReference type="Gene3D" id="3.30.565.10">
    <property type="entry name" value="Histidine kinase-like ATPase, C-terminal domain"/>
    <property type="match status" value="1"/>
</dbReference>
<reference evidence="10 11" key="1">
    <citation type="submission" date="2010-12" db="EMBL/GenBank/DDBJ databases">
        <title>Complete sequence of Desulfurispirillum indicum S5.</title>
        <authorList>
            <consortium name="US DOE Joint Genome Institute"/>
            <person name="Lucas S."/>
            <person name="Copeland A."/>
            <person name="Lapidus A."/>
            <person name="Cheng J.-F."/>
            <person name="Goodwin L."/>
            <person name="Pitluck S."/>
            <person name="Chertkov O."/>
            <person name="Held B."/>
            <person name="Detter J.C."/>
            <person name="Han C."/>
            <person name="Tapia R."/>
            <person name="Land M."/>
            <person name="Hauser L."/>
            <person name="Kyrpides N."/>
            <person name="Ivanova N."/>
            <person name="Mikhailova N."/>
            <person name="Haggblom M."/>
            <person name="Rauschenbach I."/>
            <person name="Bini E."/>
            <person name="Woyke T."/>
        </authorList>
    </citation>
    <scope>NUCLEOTIDE SEQUENCE [LARGE SCALE GENOMIC DNA]</scope>
    <source>
        <strain evidence="11">ATCC BAA-1389 / DSM 22839 / S5</strain>
    </source>
</reference>
<feature type="coiled-coil region" evidence="6">
    <location>
        <begin position="479"/>
        <end position="510"/>
    </location>
</feature>
<dbReference type="SMART" id="SM00086">
    <property type="entry name" value="PAC"/>
    <property type="match status" value="3"/>
</dbReference>
<dbReference type="Proteomes" id="UP000002572">
    <property type="component" value="Chromosome"/>
</dbReference>
<dbReference type="AlphaFoldDB" id="E6W4A4"/>
<dbReference type="InterPro" id="IPR013767">
    <property type="entry name" value="PAS_fold"/>
</dbReference>
<evidence type="ECO:0000259" key="9">
    <source>
        <dbReference type="PROSITE" id="PS50113"/>
    </source>
</evidence>
<dbReference type="InterPro" id="IPR004358">
    <property type="entry name" value="Sig_transdc_His_kin-like_C"/>
</dbReference>
<dbReference type="KEGG" id="din:Selin_1143"/>
<evidence type="ECO:0000313" key="11">
    <source>
        <dbReference type="Proteomes" id="UP000002572"/>
    </source>
</evidence>
<evidence type="ECO:0000256" key="4">
    <source>
        <dbReference type="ARBA" id="ARBA00022679"/>
    </source>
</evidence>
<dbReference type="InterPro" id="IPR036890">
    <property type="entry name" value="HATPase_C_sf"/>
</dbReference>
<dbReference type="Pfam" id="PF02518">
    <property type="entry name" value="HATPase_c"/>
    <property type="match status" value="1"/>
</dbReference>
<dbReference type="SUPFAM" id="SSF55874">
    <property type="entry name" value="ATPase domain of HSP90 chaperone/DNA topoisomerase II/histidine kinase"/>
    <property type="match status" value="1"/>
</dbReference>
<dbReference type="Pfam" id="PF00989">
    <property type="entry name" value="PAS"/>
    <property type="match status" value="1"/>
</dbReference>
<sequence>MPENCTPPITPDLADFLNACDEPVLFFHRQTQRICYGNAALQNLLGISDASSSWPFVHDLFTNVESSSFTTESARYQYLWSKQSMQDGMVQLTAYVPRAHPDYVLMKLHIDERFLQRFEQCLHFSGDGLWEWELLSGTVYLSPRWKEIAGYSDGELENSFASWRQVIHPDDYQRAIERIRSLSQFPGRVFQVVHRILSKSGTFKWVLCRGQVLPGPDGKAERIIGFLTDIDEQRKIEEELEQARQMLLDVQSRVSMGNWEMDLETEQFWWSDEMYRIFNVSAGDFGGSLNDFLAMIIPEEQPLVEQVFRGDVPFSHFFTFHTDPVGPRTVYMEAEIYRNAHGTPTRMVGLAQDVTAQREAQQQNSKLSRALEQVPNAVIITDREGTIEYINPAFEQITGYTREEVIGRNPNVLNSSSMPREFYRDMWQQILNGSIFEGELVNRRKDGTLYQEHKSIAPIRDTRGHITHFVSIGRDITQQVQMQREIEAANQTLQELNEGLQRRVEEGIEKQRRQEQLLLQQSRLGAMAEMMSYVAHHWRQPLNIIGLLIQNIQIAHQMNELNSQFIEDVSRQSMEQIRKMSEVIDSFASFSQESRDKQPFSLVHAIQDTLLLVQQQLQDSGITIQATFVPTGQMIPVSQADTCPIDPHQNNYPAVNVLGYPNEFKHVLLSIINNARDAIASRFKGSGQGFIDISLDHNEQEIVVRIADTGMGIDAAIMDRIFDPYFTTKDVGKGTGIALYMAKVIIETHMGGQLTAQNTNEGACFTIRFHVPAQVSV</sequence>
<dbReference type="RefSeq" id="WP_013505759.1">
    <property type="nucleotide sequence ID" value="NC_014836.1"/>
</dbReference>
<dbReference type="InterPro" id="IPR005467">
    <property type="entry name" value="His_kinase_dom"/>
</dbReference>
<comment type="catalytic activity">
    <reaction evidence="1">
        <text>ATP + protein L-histidine = ADP + protein N-phospho-L-histidine.</text>
        <dbReference type="EC" id="2.7.13.3"/>
    </reaction>
</comment>
<dbReference type="eggNOG" id="COG2202">
    <property type="taxonomic scope" value="Bacteria"/>
</dbReference>
<evidence type="ECO:0000313" key="10">
    <source>
        <dbReference type="EMBL" id="ADU65878.1"/>
    </source>
</evidence>
<dbReference type="InterPro" id="IPR000014">
    <property type="entry name" value="PAS"/>
</dbReference>
<feature type="domain" description="PAC" evidence="9">
    <location>
        <begin position="434"/>
        <end position="488"/>
    </location>
</feature>
<evidence type="ECO:0000256" key="3">
    <source>
        <dbReference type="ARBA" id="ARBA00022553"/>
    </source>
</evidence>
<evidence type="ECO:0000256" key="5">
    <source>
        <dbReference type="ARBA" id="ARBA00022777"/>
    </source>
</evidence>
<dbReference type="InterPro" id="IPR036097">
    <property type="entry name" value="HisK_dim/P_sf"/>
</dbReference>
<dbReference type="EMBL" id="CP002432">
    <property type="protein sequence ID" value="ADU65878.1"/>
    <property type="molecule type" value="Genomic_DNA"/>
</dbReference>
<dbReference type="PROSITE" id="PS50113">
    <property type="entry name" value="PAC"/>
    <property type="match status" value="2"/>
</dbReference>
<dbReference type="PANTHER" id="PTHR43304">
    <property type="entry name" value="PHYTOCHROME-LIKE PROTEIN CPH1"/>
    <property type="match status" value="1"/>
</dbReference>
<dbReference type="STRING" id="653733.Selin_1143"/>
<dbReference type="InterPro" id="IPR052162">
    <property type="entry name" value="Sensor_kinase/Photoreceptor"/>
</dbReference>
<accession>E6W4A4</accession>
<keyword evidence="5" id="KW-0418">Kinase</keyword>
<dbReference type="PROSITE" id="PS50112">
    <property type="entry name" value="PAS"/>
    <property type="match status" value="1"/>
</dbReference>
<evidence type="ECO:0000259" key="8">
    <source>
        <dbReference type="PROSITE" id="PS50112"/>
    </source>
</evidence>
<organism evidence="10 11">
    <name type="scientific">Desulfurispirillum indicum (strain ATCC BAA-1389 / DSM 22839 / S5)</name>
    <dbReference type="NCBI Taxonomy" id="653733"/>
    <lineage>
        <taxon>Bacteria</taxon>
        <taxon>Pseudomonadati</taxon>
        <taxon>Chrysiogenota</taxon>
        <taxon>Chrysiogenia</taxon>
        <taxon>Chrysiogenales</taxon>
        <taxon>Chrysiogenaceae</taxon>
        <taxon>Desulfurispirillum</taxon>
    </lineage>
</organism>
<dbReference type="Pfam" id="PF08447">
    <property type="entry name" value="PAS_3"/>
    <property type="match status" value="2"/>
</dbReference>
<dbReference type="SUPFAM" id="SSF55785">
    <property type="entry name" value="PYP-like sensor domain (PAS domain)"/>
    <property type="match status" value="3"/>
</dbReference>
<dbReference type="GO" id="GO:0000155">
    <property type="term" value="F:phosphorelay sensor kinase activity"/>
    <property type="evidence" value="ECO:0007669"/>
    <property type="project" value="InterPro"/>
</dbReference>
<keyword evidence="11" id="KW-1185">Reference proteome</keyword>
<dbReference type="SUPFAM" id="SSF47384">
    <property type="entry name" value="Homodimeric domain of signal transducing histidine kinase"/>
    <property type="match status" value="1"/>
</dbReference>
<dbReference type="GO" id="GO:0006355">
    <property type="term" value="P:regulation of DNA-templated transcription"/>
    <property type="evidence" value="ECO:0007669"/>
    <property type="project" value="InterPro"/>
</dbReference>
<gene>
    <name evidence="10" type="ordered locus">Selin_1143</name>
</gene>
<dbReference type="Gene3D" id="3.30.450.20">
    <property type="entry name" value="PAS domain"/>
    <property type="match status" value="3"/>
</dbReference>
<dbReference type="InterPro" id="IPR003661">
    <property type="entry name" value="HisK_dim/P_dom"/>
</dbReference>
<dbReference type="NCBIfam" id="TIGR00229">
    <property type="entry name" value="sensory_box"/>
    <property type="match status" value="2"/>
</dbReference>
<dbReference type="OrthoDB" id="9793144at2"/>
<keyword evidence="6" id="KW-0175">Coiled coil</keyword>
<dbReference type="eggNOG" id="COG3829">
    <property type="taxonomic scope" value="Bacteria"/>
</dbReference>
<feature type="domain" description="Histidine kinase" evidence="7">
    <location>
        <begin position="533"/>
        <end position="773"/>
    </location>
</feature>
<evidence type="ECO:0000256" key="2">
    <source>
        <dbReference type="ARBA" id="ARBA00012438"/>
    </source>
</evidence>
<proteinExistence type="predicted"/>
<dbReference type="InterPro" id="IPR000700">
    <property type="entry name" value="PAS-assoc_C"/>
</dbReference>
<protein>
    <recommendedName>
        <fullName evidence="2">histidine kinase</fullName>
        <ecNumber evidence="2">2.7.13.3</ecNumber>
    </recommendedName>
</protein>
<evidence type="ECO:0000256" key="6">
    <source>
        <dbReference type="SAM" id="Coils"/>
    </source>
</evidence>
<dbReference type="CDD" id="cd00082">
    <property type="entry name" value="HisKA"/>
    <property type="match status" value="1"/>
</dbReference>
<feature type="domain" description="PAS" evidence="8">
    <location>
        <begin position="363"/>
        <end position="409"/>
    </location>
</feature>
<dbReference type="SMART" id="SM00387">
    <property type="entry name" value="HATPase_c"/>
    <property type="match status" value="1"/>
</dbReference>
<dbReference type="SMART" id="SM00091">
    <property type="entry name" value="PAS"/>
    <property type="match status" value="3"/>
</dbReference>
<name>E6W4A4_DESIS</name>
<dbReference type="CDD" id="cd00130">
    <property type="entry name" value="PAS"/>
    <property type="match status" value="2"/>
</dbReference>